<evidence type="ECO:0000313" key="3">
    <source>
        <dbReference type="Proteomes" id="UP000231358"/>
    </source>
</evidence>
<keyword evidence="1" id="KW-0812">Transmembrane</keyword>
<protein>
    <submittedName>
        <fullName evidence="2">Uncharacterized protein</fullName>
    </submittedName>
</protein>
<proteinExistence type="predicted"/>
<name>A0A2G7FPP5_9EURO</name>
<organism evidence="2 3">
    <name type="scientific">Aspergillus arachidicola</name>
    <dbReference type="NCBI Taxonomy" id="656916"/>
    <lineage>
        <taxon>Eukaryota</taxon>
        <taxon>Fungi</taxon>
        <taxon>Dikarya</taxon>
        <taxon>Ascomycota</taxon>
        <taxon>Pezizomycotina</taxon>
        <taxon>Eurotiomycetes</taxon>
        <taxon>Eurotiomycetidae</taxon>
        <taxon>Eurotiales</taxon>
        <taxon>Aspergillaceae</taxon>
        <taxon>Aspergillus</taxon>
        <taxon>Aspergillus subgen. Circumdati</taxon>
    </lineage>
</organism>
<sequence length="151" mass="17183">MFVHRGLRFVHPLKQTTRKFSTQPSFKKFDFTQFYVVAGLAGLGITLWYYNSRSVTTHRTDSPKAFDSEDWVELRLASFEALSQNIKKLRFEFDDKNCRFRSSGCLPVTSAVLAIVKLEGHRKLSSALTHPPVMKTPRAILTSLSKFIPAA</sequence>
<keyword evidence="3" id="KW-1185">Reference proteome</keyword>
<feature type="transmembrane region" description="Helical" evidence="1">
    <location>
        <begin position="31"/>
        <end position="50"/>
    </location>
</feature>
<dbReference type="EMBL" id="NEXV01000528">
    <property type="protein sequence ID" value="PIG82255.1"/>
    <property type="molecule type" value="Genomic_DNA"/>
</dbReference>
<dbReference type="Proteomes" id="UP000231358">
    <property type="component" value="Unassembled WGS sequence"/>
</dbReference>
<dbReference type="AlphaFoldDB" id="A0A2G7FPP5"/>
<gene>
    <name evidence="2" type="ORF">AARAC_000001</name>
</gene>
<comment type="caution">
    <text evidence="2">The sequence shown here is derived from an EMBL/GenBank/DDBJ whole genome shotgun (WGS) entry which is preliminary data.</text>
</comment>
<evidence type="ECO:0000256" key="1">
    <source>
        <dbReference type="SAM" id="Phobius"/>
    </source>
</evidence>
<keyword evidence="1" id="KW-0472">Membrane</keyword>
<reference evidence="2 3" key="1">
    <citation type="submission" date="2017-05" db="EMBL/GenBank/DDBJ databases">
        <title>Genome sequence for an aflatoxigenic pathogen of Argentinian peanut, Aspergillus arachidicola.</title>
        <authorList>
            <person name="Moore G."/>
            <person name="Beltz S.B."/>
            <person name="Mack B.M."/>
        </authorList>
    </citation>
    <scope>NUCLEOTIDE SEQUENCE [LARGE SCALE GENOMIC DNA]</scope>
    <source>
        <strain evidence="2 3">CBS 117610</strain>
    </source>
</reference>
<keyword evidence="1" id="KW-1133">Transmembrane helix</keyword>
<evidence type="ECO:0000313" key="2">
    <source>
        <dbReference type="EMBL" id="PIG82255.1"/>
    </source>
</evidence>
<accession>A0A2G7FPP5</accession>
<dbReference type="STRING" id="656916.A0A2G7FPP5"/>